<evidence type="ECO:0000313" key="2">
    <source>
        <dbReference type="Proteomes" id="UP000008782"/>
    </source>
</evidence>
<dbReference type="InterPro" id="IPR036864">
    <property type="entry name" value="Zn2-C6_fun-type_DNA-bd_sf"/>
</dbReference>
<dbReference type="Gene3D" id="4.10.240.10">
    <property type="entry name" value="Zn(2)-C6 fungal-type DNA-binding domain"/>
    <property type="match status" value="1"/>
</dbReference>
<evidence type="ECO:0000313" key="1">
    <source>
        <dbReference type="EMBL" id="EFQ32788.1"/>
    </source>
</evidence>
<dbReference type="GO" id="GO:0008270">
    <property type="term" value="F:zinc ion binding"/>
    <property type="evidence" value="ECO:0007669"/>
    <property type="project" value="InterPro"/>
</dbReference>
<dbReference type="STRING" id="645133.E3QPL1"/>
<dbReference type="VEuPathDB" id="FungiDB:GLRG_07932"/>
<dbReference type="Proteomes" id="UP000008782">
    <property type="component" value="Unassembled WGS sequence"/>
</dbReference>
<dbReference type="PANTHER" id="PTHR47256">
    <property type="entry name" value="ZN(II)2CYS6 TRANSCRIPTION FACTOR (EUROFUNG)-RELATED"/>
    <property type="match status" value="1"/>
</dbReference>
<dbReference type="AlphaFoldDB" id="E3QPL1"/>
<dbReference type="GO" id="GO:0000981">
    <property type="term" value="F:DNA-binding transcription factor activity, RNA polymerase II-specific"/>
    <property type="evidence" value="ECO:0007669"/>
    <property type="project" value="InterPro"/>
</dbReference>
<dbReference type="GeneID" id="24413297"/>
<dbReference type="eggNOG" id="ENOG502R6ZU">
    <property type="taxonomic scope" value="Eukaryota"/>
</dbReference>
<evidence type="ECO:0008006" key="3">
    <source>
        <dbReference type="Google" id="ProtNLM"/>
    </source>
</evidence>
<organism evidence="2">
    <name type="scientific">Colletotrichum graminicola (strain M1.001 / M2 / FGSC 10212)</name>
    <name type="common">Maize anthracnose fungus</name>
    <name type="synonym">Glomerella graminicola</name>
    <dbReference type="NCBI Taxonomy" id="645133"/>
    <lineage>
        <taxon>Eukaryota</taxon>
        <taxon>Fungi</taxon>
        <taxon>Dikarya</taxon>
        <taxon>Ascomycota</taxon>
        <taxon>Pezizomycotina</taxon>
        <taxon>Sordariomycetes</taxon>
        <taxon>Hypocreomycetidae</taxon>
        <taxon>Glomerellales</taxon>
        <taxon>Glomerellaceae</taxon>
        <taxon>Colletotrichum</taxon>
        <taxon>Colletotrichum graminicola species complex</taxon>
    </lineage>
</organism>
<dbReference type="RefSeq" id="XP_008096808.1">
    <property type="nucleotide sequence ID" value="XM_008098617.1"/>
</dbReference>
<dbReference type="PANTHER" id="PTHR47256:SF1">
    <property type="entry name" value="ZN(II)2CYS6 TRANSCRIPTION FACTOR (EUROFUNG)"/>
    <property type="match status" value="1"/>
</dbReference>
<sequence>MRKLQEAQNQGTSLHCSSRLRSIHLGLPGLPWTDTPWCQCSAGRPKCSGCMEKGLGCRYDADPSESRVTSLKRKYDEMARRNDSLERFYAVMQSMPEGQAYRVLERIRSGASADDTVREIEAGCLLVELASRGDETAHEQDRSTAE</sequence>
<proteinExistence type="predicted"/>
<protein>
    <recommendedName>
        <fullName evidence="3">Zn(2)-C6 fungal-type domain-containing protein</fullName>
    </recommendedName>
</protein>
<dbReference type="EMBL" id="GG697365">
    <property type="protein sequence ID" value="EFQ32788.1"/>
    <property type="molecule type" value="Genomic_DNA"/>
</dbReference>
<dbReference type="InterPro" id="IPR053187">
    <property type="entry name" value="Notoamide_regulator"/>
</dbReference>
<gene>
    <name evidence="1" type="ORF">GLRG_07932</name>
</gene>
<reference evidence="2" key="1">
    <citation type="journal article" date="2012" name="Nat. Genet.">
        <title>Lifestyle transitions in plant pathogenic Colletotrichum fungi deciphered by genome and transcriptome analyses.</title>
        <authorList>
            <person name="O'Connell R.J."/>
            <person name="Thon M.R."/>
            <person name="Hacquard S."/>
            <person name="Amyotte S.G."/>
            <person name="Kleemann J."/>
            <person name="Torres M.F."/>
            <person name="Damm U."/>
            <person name="Buiate E.A."/>
            <person name="Epstein L."/>
            <person name="Alkan N."/>
            <person name="Altmueller J."/>
            <person name="Alvarado-Balderrama L."/>
            <person name="Bauser C.A."/>
            <person name="Becker C."/>
            <person name="Birren B.W."/>
            <person name="Chen Z."/>
            <person name="Choi J."/>
            <person name="Crouch J.A."/>
            <person name="Duvick J.P."/>
            <person name="Farman M.A."/>
            <person name="Gan P."/>
            <person name="Heiman D."/>
            <person name="Henrissat B."/>
            <person name="Howard R.J."/>
            <person name="Kabbage M."/>
            <person name="Koch C."/>
            <person name="Kracher B."/>
            <person name="Kubo Y."/>
            <person name="Law A.D."/>
            <person name="Lebrun M.-H."/>
            <person name="Lee Y.-H."/>
            <person name="Miyara I."/>
            <person name="Moore N."/>
            <person name="Neumann U."/>
            <person name="Nordstroem K."/>
            <person name="Panaccione D.G."/>
            <person name="Panstruga R."/>
            <person name="Place M."/>
            <person name="Proctor R.H."/>
            <person name="Prusky D."/>
            <person name="Rech G."/>
            <person name="Reinhardt R."/>
            <person name="Rollins J.A."/>
            <person name="Rounsley S."/>
            <person name="Schardl C.L."/>
            <person name="Schwartz D.C."/>
            <person name="Shenoy N."/>
            <person name="Shirasu K."/>
            <person name="Sikhakolli U.R."/>
            <person name="Stueber K."/>
            <person name="Sukno S.A."/>
            <person name="Sweigard J.A."/>
            <person name="Takano Y."/>
            <person name="Takahara H."/>
            <person name="Trail F."/>
            <person name="van der Does H.C."/>
            <person name="Voll L.M."/>
            <person name="Will I."/>
            <person name="Young S."/>
            <person name="Zeng Q."/>
            <person name="Zhang J."/>
            <person name="Zhou S."/>
            <person name="Dickman M.B."/>
            <person name="Schulze-Lefert P."/>
            <person name="Ver Loren van Themaat E."/>
            <person name="Ma L.-J."/>
            <person name="Vaillancourt L.J."/>
        </authorList>
    </citation>
    <scope>NUCLEOTIDE SEQUENCE [LARGE SCALE GENOMIC DNA]</scope>
    <source>
        <strain evidence="2">M1.001 / M2 / FGSC 10212</strain>
    </source>
</reference>
<name>E3QPL1_COLGM</name>
<keyword evidence="2" id="KW-1185">Reference proteome</keyword>
<dbReference type="HOGENOM" id="CLU_1777300_0_0_1"/>
<dbReference type="OrthoDB" id="4848930at2759"/>
<accession>E3QPL1</accession>